<name>A0A8S2FBN2_9BILA</name>
<dbReference type="AlphaFoldDB" id="A0A8S2FBN2"/>
<feature type="non-terminal residue" evidence="5">
    <location>
        <position position="406"/>
    </location>
</feature>
<feature type="non-terminal residue" evidence="5">
    <location>
        <position position="1"/>
    </location>
</feature>
<dbReference type="Gene3D" id="1.10.530.40">
    <property type="match status" value="1"/>
</dbReference>
<proteinExistence type="predicted"/>
<comment type="caution">
    <text evidence="5">The sequence shown here is derived from an EMBL/GenBank/DDBJ whole genome shotgun (WGS) entry which is preliminary data.</text>
</comment>
<dbReference type="PANTHER" id="PTHR46137">
    <property type="entry name" value="OS05G0310600 PROTEIN"/>
    <property type="match status" value="1"/>
</dbReference>
<keyword evidence="3" id="KW-0812">Transmembrane</keyword>
<evidence type="ECO:0000259" key="4">
    <source>
        <dbReference type="PROSITE" id="PS51934"/>
    </source>
</evidence>
<dbReference type="InterPro" id="IPR007053">
    <property type="entry name" value="LRAT_dom"/>
</dbReference>
<accession>A0A8S2FBN2</accession>
<protein>
    <recommendedName>
        <fullName evidence="4">LRAT domain-containing protein</fullName>
    </recommendedName>
</protein>
<reference evidence="5" key="1">
    <citation type="submission" date="2021-02" db="EMBL/GenBank/DDBJ databases">
        <authorList>
            <person name="Nowell W R."/>
        </authorList>
    </citation>
    <scope>NUCLEOTIDE SEQUENCE</scope>
</reference>
<sequence>LWCYYDTKNISTIGVGFNLQRADAAAVMAKYNLTLANVLKDCAQGTPKSCLSSEQADDIRKTHVAGFAIEWKINAVLNVFLNSFTESAIPNPSQVNRGDHVYALRSFGFYQHHGITITGADASRLIPKPPIIEPIMVIEQNQGGLNVVTLEKFTYEDGKLIKAKHFLRRAQYNANLASYAIKRRGSRYIEKALPQEEIVENAIRIYNTEKENWSCYSVFTRNCEHFAFICSTRISMSSEQVLSMYDHLANFGNLALGTGLPFVFSTCRKLVWNVVRIGEKLAPSSIANLTITSLDELIKACLLGNGITAAAGFGFEFLMLTTRLIIYFCIKNNKKKCIKYLAAGWAIKPEQYAQCLVQAATGNAASFGMSLLGLAAGIVMPFPGSTVIFSIIFGFIGYVLGRVGSS</sequence>
<dbReference type="GO" id="GO:0031640">
    <property type="term" value="P:killing of cells of another organism"/>
    <property type="evidence" value="ECO:0007669"/>
    <property type="project" value="UniProtKB-KW"/>
</dbReference>
<keyword evidence="1" id="KW-0929">Antimicrobial</keyword>
<dbReference type="Proteomes" id="UP000682733">
    <property type="component" value="Unassembled WGS sequence"/>
</dbReference>
<organism evidence="5 7">
    <name type="scientific">Didymodactylos carnosus</name>
    <dbReference type="NCBI Taxonomy" id="1234261"/>
    <lineage>
        <taxon>Eukaryota</taxon>
        <taxon>Metazoa</taxon>
        <taxon>Spiralia</taxon>
        <taxon>Gnathifera</taxon>
        <taxon>Rotifera</taxon>
        <taxon>Eurotatoria</taxon>
        <taxon>Bdelloidea</taxon>
        <taxon>Philodinida</taxon>
        <taxon>Philodinidae</taxon>
        <taxon>Didymodactylos</taxon>
    </lineage>
</organism>
<evidence type="ECO:0000256" key="1">
    <source>
        <dbReference type="ARBA" id="ARBA00022529"/>
    </source>
</evidence>
<dbReference type="EMBL" id="CAJOBA010048872">
    <property type="protein sequence ID" value="CAF4217488.1"/>
    <property type="molecule type" value="Genomic_DNA"/>
</dbReference>
<dbReference type="Proteomes" id="UP000677228">
    <property type="component" value="Unassembled WGS sequence"/>
</dbReference>
<dbReference type="Pfam" id="PF04970">
    <property type="entry name" value="LRAT"/>
    <property type="match status" value="1"/>
</dbReference>
<dbReference type="GO" id="GO:0042742">
    <property type="term" value="P:defense response to bacterium"/>
    <property type="evidence" value="ECO:0007669"/>
    <property type="project" value="UniProtKB-KW"/>
</dbReference>
<evidence type="ECO:0000313" key="6">
    <source>
        <dbReference type="EMBL" id="CAF4217488.1"/>
    </source>
</evidence>
<evidence type="ECO:0000256" key="2">
    <source>
        <dbReference type="ARBA" id="ARBA00022638"/>
    </source>
</evidence>
<dbReference type="Gene3D" id="3.90.1720.10">
    <property type="entry name" value="endopeptidase domain like (from Nostoc punctiforme)"/>
    <property type="match status" value="1"/>
</dbReference>
<keyword evidence="2" id="KW-0081">Bacteriolytic enzyme</keyword>
<keyword evidence="3" id="KW-1133">Transmembrane helix</keyword>
<dbReference type="InterPro" id="IPR023347">
    <property type="entry name" value="Lysozyme_dom_sf"/>
</dbReference>
<gene>
    <name evidence="5" type="ORF">OVA965_LOCUS33488</name>
    <name evidence="6" type="ORF">TMI583_LOCUS34378</name>
</gene>
<dbReference type="PROSITE" id="PS51934">
    <property type="entry name" value="LRAT"/>
    <property type="match status" value="1"/>
</dbReference>
<feature type="transmembrane region" description="Helical" evidence="3">
    <location>
        <begin position="307"/>
        <end position="330"/>
    </location>
</feature>
<dbReference type="GO" id="GO:0003796">
    <property type="term" value="F:lysozyme activity"/>
    <property type="evidence" value="ECO:0007669"/>
    <property type="project" value="InterPro"/>
</dbReference>
<feature type="domain" description="LRAT" evidence="4">
    <location>
        <begin position="102"/>
        <end position="239"/>
    </location>
</feature>
<dbReference type="EMBL" id="CAJNOK010027123">
    <property type="protein sequence ID" value="CAF1414624.1"/>
    <property type="molecule type" value="Genomic_DNA"/>
</dbReference>
<evidence type="ECO:0000313" key="5">
    <source>
        <dbReference type="EMBL" id="CAF1414624.1"/>
    </source>
</evidence>
<evidence type="ECO:0000256" key="3">
    <source>
        <dbReference type="SAM" id="Phobius"/>
    </source>
</evidence>
<dbReference type="PANTHER" id="PTHR46137:SF1">
    <property type="entry name" value="LRAT DOMAIN-CONTAINING PROTEIN"/>
    <property type="match status" value="1"/>
</dbReference>
<evidence type="ECO:0000313" key="7">
    <source>
        <dbReference type="Proteomes" id="UP000677228"/>
    </source>
</evidence>
<feature type="transmembrane region" description="Helical" evidence="3">
    <location>
        <begin position="371"/>
        <end position="400"/>
    </location>
</feature>
<keyword evidence="3" id="KW-0472">Membrane</keyword>